<name>Q18762_CAEEL</name>
<organism evidence="1 2">
    <name type="scientific">Caenorhabditis elegans</name>
    <dbReference type="NCBI Taxonomy" id="6239"/>
    <lineage>
        <taxon>Eukaryota</taxon>
        <taxon>Metazoa</taxon>
        <taxon>Ecdysozoa</taxon>
        <taxon>Nematoda</taxon>
        <taxon>Chromadorea</taxon>
        <taxon>Rhabditida</taxon>
        <taxon>Rhabditina</taxon>
        <taxon>Rhabditomorpha</taxon>
        <taxon>Rhabditoidea</taxon>
        <taxon>Rhabditidae</taxon>
        <taxon>Peloderinae</taxon>
        <taxon>Caenorhabditis</taxon>
    </lineage>
</organism>
<dbReference type="CTD" id="183688"/>
<accession>Q18762</accession>
<dbReference type="Bgee" id="WBGene00008240">
    <property type="expression patterns" value="Expressed in larva"/>
</dbReference>
<evidence type="ECO:0000313" key="1">
    <source>
        <dbReference type="EMBL" id="CAA98252.1"/>
    </source>
</evidence>
<keyword evidence="2" id="KW-1185">Reference proteome</keyword>
<dbReference type="PaxDb" id="6239-C50H2.4a"/>
<dbReference type="GO" id="GO:0003677">
    <property type="term" value="F:DNA binding"/>
    <property type="evidence" value="ECO:0007669"/>
    <property type="project" value="UniProtKB-KW"/>
</dbReference>
<dbReference type="UCSC" id="C50H2.4">
    <property type="organism name" value="c. elegans"/>
</dbReference>
<keyword evidence="1" id="KW-0371">Homeobox</keyword>
<dbReference type="Proteomes" id="UP000001940">
    <property type="component" value="Chromosome V"/>
</dbReference>
<dbReference type="EMBL" id="BX284605">
    <property type="protein sequence ID" value="CAA98252.1"/>
    <property type="molecule type" value="Genomic_DNA"/>
</dbReference>
<dbReference type="AGR" id="WB:WBGene00008240"/>
<dbReference type="PIR" id="T20126">
    <property type="entry name" value="T20126"/>
</dbReference>
<dbReference type="GeneID" id="183688"/>
<protein>
    <submittedName>
        <fullName evidence="1">Homeobox domain-containing protein</fullName>
    </submittedName>
</protein>
<dbReference type="SMR" id="Q18762"/>
<reference evidence="1 2" key="1">
    <citation type="journal article" date="1998" name="Science">
        <title>Genome sequence of the nematode C. elegans: a platform for investigating biology.</title>
        <authorList>
            <consortium name="The C. elegans sequencing consortium"/>
            <person name="Sulson J.E."/>
            <person name="Waterston R."/>
        </authorList>
    </citation>
    <scope>NUCLEOTIDE SEQUENCE [LARGE SCALE GENOMIC DNA]</scope>
    <source>
        <strain evidence="1 2">Bristol N2</strain>
    </source>
</reference>
<dbReference type="HOGENOM" id="CLU_1152673_0_0_1"/>
<dbReference type="OrthoDB" id="5796095at2759"/>
<proteinExistence type="predicted"/>
<sequence length="273" mass="32117">MEIISGIKAIPMEVITRMDPSELFNQVELLGREAMLTKSDDLKSYLMQLHDELKEIVDIDHIQILGKLQAILCFLNLKYSDGLTILAHGFYDEKHHTFLQQLYVRIEEDKNGKNVKEQEYCPFPPSIDPKGKDGLPNSLSKFFRDYYFKRRLLKKRFDIKSVSEQTGLRQDFIEARFEEHRKSISKPRHRSLKDRRSTDTKDKTYCNSDKNGCIESKVMISTIESKENFNELHYQYFNEIYFPSPPMTPKPVFTYIPPLNQPLTIEIPDHNLF</sequence>
<evidence type="ECO:0000313" key="2">
    <source>
        <dbReference type="Proteomes" id="UP000001940"/>
    </source>
</evidence>
<dbReference type="eggNOG" id="ENOG502T3DF">
    <property type="taxonomic scope" value="Eukaryota"/>
</dbReference>
<dbReference type="AlphaFoldDB" id="Q18762"/>
<gene>
    <name evidence="1 3" type="ORF">C50H2.4</name>
    <name evidence="1" type="ORF">CELE_C50H2.4</name>
</gene>
<keyword evidence="1" id="KW-0238">DNA-binding</keyword>
<evidence type="ECO:0000313" key="3">
    <source>
        <dbReference type="WormBase" id="C50H2.4a"/>
    </source>
</evidence>
<dbReference type="FunCoup" id="Q18762">
    <property type="interactions" value="318"/>
</dbReference>
<dbReference type="RefSeq" id="NP_505552.1">
    <property type="nucleotide sequence ID" value="NM_073151.2"/>
</dbReference>
<dbReference type="WormBase" id="C50H2.4a">
    <property type="protein sequence ID" value="CE05482"/>
    <property type="gene ID" value="WBGene00008240"/>
</dbReference>
<dbReference type="InParanoid" id="Q18762"/>
<dbReference type="KEGG" id="cel:CELE_C50H2.4"/>